<proteinExistence type="predicted"/>
<evidence type="ECO:0000313" key="2">
    <source>
        <dbReference type="Proteomes" id="UP001258181"/>
    </source>
</evidence>
<evidence type="ECO:0000313" key="1">
    <source>
        <dbReference type="EMBL" id="MDR7074827.1"/>
    </source>
</evidence>
<dbReference type="Proteomes" id="UP001258181">
    <property type="component" value="Unassembled WGS sequence"/>
</dbReference>
<name>A0ABU1U5V1_9BACL</name>
<sequence length="38" mass="4061">MRKMLSTLIQFAVARCPHCGALANGCKGSCDSCGKVFR</sequence>
<protein>
    <submittedName>
        <fullName evidence="1">C2H2 Zn-finger protein</fullName>
    </submittedName>
</protein>
<accession>A0ABU1U5V1</accession>
<gene>
    <name evidence="1" type="ORF">J2X07_003840</name>
</gene>
<keyword evidence="2" id="KW-1185">Reference proteome</keyword>
<comment type="caution">
    <text evidence="1">The sequence shown here is derived from an EMBL/GenBank/DDBJ whole genome shotgun (WGS) entry which is preliminary data.</text>
</comment>
<organism evidence="1 2">
    <name type="scientific">Fictibacillus barbaricus</name>
    <dbReference type="NCBI Taxonomy" id="182136"/>
    <lineage>
        <taxon>Bacteria</taxon>
        <taxon>Bacillati</taxon>
        <taxon>Bacillota</taxon>
        <taxon>Bacilli</taxon>
        <taxon>Bacillales</taxon>
        <taxon>Fictibacillaceae</taxon>
        <taxon>Fictibacillus</taxon>
    </lineage>
</organism>
<reference evidence="1 2" key="1">
    <citation type="submission" date="2023-07" db="EMBL/GenBank/DDBJ databases">
        <title>Sorghum-associated microbial communities from plants grown in Nebraska, USA.</title>
        <authorList>
            <person name="Schachtman D."/>
        </authorList>
    </citation>
    <scope>NUCLEOTIDE SEQUENCE [LARGE SCALE GENOMIC DNA]</scope>
    <source>
        <strain evidence="1 2">BE211</strain>
    </source>
</reference>
<dbReference type="EMBL" id="JAVDWA010000012">
    <property type="protein sequence ID" value="MDR7074827.1"/>
    <property type="molecule type" value="Genomic_DNA"/>
</dbReference>